<dbReference type="InterPro" id="IPR023828">
    <property type="entry name" value="Peptidase_S8_Ser-AS"/>
</dbReference>
<organism evidence="13 14">
    <name type="scientific">Rosa chinensis</name>
    <name type="common">China rose</name>
    <dbReference type="NCBI Taxonomy" id="74649"/>
    <lineage>
        <taxon>Eukaryota</taxon>
        <taxon>Viridiplantae</taxon>
        <taxon>Streptophyta</taxon>
        <taxon>Embryophyta</taxon>
        <taxon>Tracheophyta</taxon>
        <taxon>Spermatophyta</taxon>
        <taxon>Magnoliopsida</taxon>
        <taxon>eudicotyledons</taxon>
        <taxon>Gunneridae</taxon>
        <taxon>Pentapetalae</taxon>
        <taxon>rosids</taxon>
        <taxon>fabids</taxon>
        <taxon>Rosales</taxon>
        <taxon>Rosaceae</taxon>
        <taxon>Rosoideae</taxon>
        <taxon>Rosoideae incertae sedis</taxon>
        <taxon>Rosa</taxon>
    </lineage>
</organism>
<keyword evidence="8" id="KW-0862">Zinc</keyword>
<keyword evidence="8" id="KW-0863">Zinc-finger</keyword>
<name>A0A2P6R5A3_ROSCH</name>
<keyword evidence="4" id="KW-0645">Protease</keyword>
<dbReference type="FunFam" id="3.30.70.80:FF:000003">
    <property type="entry name" value="Subtilisin-like protease SBT1.9"/>
    <property type="match status" value="1"/>
</dbReference>
<evidence type="ECO:0000256" key="11">
    <source>
        <dbReference type="SAM" id="SignalP"/>
    </source>
</evidence>
<feature type="region of interest" description="Disordered" evidence="10">
    <location>
        <begin position="397"/>
        <end position="420"/>
    </location>
</feature>
<dbReference type="EC" id="3.4.14.10" evidence="13"/>
<feature type="compositionally biased region" description="Basic and acidic residues" evidence="10">
    <location>
        <begin position="674"/>
        <end position="692"/>
    </location>
</feature>
<keyword evidence="3" id="KW-0964">Secreted</keyword>
<keyword evidence="7" id="KW-0720">Serine protease</keyword>
<dbReference type="Gene3D" id="3.50.30.30">
    <property type="match status" value="1"/>
</dbReference>
<dbReference type="GO" id="GO:0005576">
    <property type="term" value="C:extracellular region"/>
    <property type="evidence" value="ECO:0007669"/>
    <property type="project" value="UniProtKB-SubCell"/>
</dbReference>
<dbReference type="PROSITE" id="PS51257">
    <property type="entry name" value="PROKAR_LIPOPROTEIN"/>
    <property type="match status" value="1"/>
</dbReference>
<dbReference type="InterPro" id="IPR036875">
    <property type="entry name" value="Znf_CCHC_sf"/>
</dbReference>
<dbReference type="Pfam" id="PF05922">
    <property type="entry name" value="Inhibitor_I9"/>
    <property type="match status" value="1"/>
</dbReference>
<dbReference type="Pfam" id="PF22936">
    <property type="entry name" value="Pol_BBD"/>
    <property type="match status" value="1"/>
</dbReference>
<dbReference type="Proteomes" id="UP000238479">
    <property type="component" value="Chromosome 3"/>
</dbReference>
<dbReference type="GO" id="GO:0008240">
    <property type="term" value="F:tripeptidyl-peptidase activity"/>
    <property type="evidence" value="ECO:0007669"/>
    <property type="project" value="UniProtKB-EC"/>
</dbReference>
<dbReference type="PANTHER" id="PTHR10795">
    <property type="entry name" value="PROPROTEIN CONVERTASE SUBTILISIN/KEXIN"/>
    <property type="match status" value="1"/>
</dbReference>
<evidence type="ECO:0000256" key="6">
    <source>
        <dbReference type="ARBA" id="ARBA00022801"/>
    </source>
</evidence>
<dbReference type="Pfam" id="PF17766">
    <property type="entry name" value="fn3_6"/>
    <property type="match status" value="1"/>
</dbReference>
<evidence type="ECO:0000256" key="2">
    <source>
        <dbReference type="ARBA" id="ARBA00011073"/>
    </source>
</evidence>
<feature type="domain" description="CCHC-type" evidence="12">
    <location>
        <begin position="422"/>
        <end position="436"/>
    </location>
</feature>
<dbReference type="InterPro" id="IPR034197">
    <property type="entry name" value="Peptidases_S8_3"/>
</dbReference>
<dbReference type="Gene3D" id="3.40.50.200">
    <property type="entry name" value="Peptidase S8/S53 domain"/>
    <property type="match status" value="2"/>
</dbReference>
<keyword evidence="14" id="KW-1185">Reference proteome</keyword>
<comment type="subcellular location">
    <subcellularLocation>
        <location evidence="1">Secreted</location>
    </subcellularLocation>
</comment>
<protein>
    <submittedName>
        <fullName evidence="13">Putative tripeptidyl-peptidase II</fullName>
        <ecNumber evidence="13">3.4.14.10</ecNumber>
    </submittedName>
</protein>
<dbReference type="CDD" id="cd02120">
    <property type="entry name" value="PA_subtilisin_like"/>
    <property type="match status" value="1"/>
</dbReference>
<evidence type="ECO:0000256" key="7">
    <source>
        <dbReference type="ARBA" id="ARBA00022825"/>
    </source>
</evidence>
<dbReference type="CDD" id="cd04852">
    <property type="entry name" value="Peptidases_S8_3"/>
    <property type="match status" value="1"/>
</dbReference>
<dbReference type="GO" id="GO:0008270">
    <property type="term" value="F:zinc ion binding"/>
    <property type="evidence" value="ECO:0007669"/>
    <property type="project" value="UniProtKB-KW"/>
</dbReference>
<gene>
    <name evidence="13" type="ORF">RchiOBHm_Chr3g0448581</name>
</gene>
<dbReference type="GO" id="GO:0003676">
    <property type="term" value="F:nucleic acid binding"/>
    <property type="evidence" value="ECO:0007669"/>
    <property type="project" value="InterPro"/>
</dbReference>
<evidence type="ECO:0000256" key="5">
    <source>
        <dbReference type="ARBA" id="ARBA00022729"/>
    </source>
</evidence>
<dbReference type="Gramene" id="PRQ41601">
    <property type="protein sequence ID" value="PRQ41601"/>
    <property type="gene ID" value="RchiOBHm_Chr3g0448581"/>
</dbReference>
<evidence type="ECO:0000256" key="10">
    <source>
        <dbReference type="SAM" id="MobiDB-lite"/>
    </source>
</evidence>
<dbReference type="InterPro" id="IPR036852">
    <property type="entry name" value="Peptidase_S8/S53_dom_sf"/>
</dbReference>
<feature type="chain" id="PRO_5015159296" evidence="11">
    <location>
        <begin position="31"/>
        <end position="1371"/>
    </location>
</feature>
<dbReference type="Gene3D" id="3.30.70.80">
    <property type="entry name" value="Peptidase S8 propeptide/proteinase inhibitor I9"/>
    <property type="match status" value="1"/>
</dbReference>
<dbReference type="GO" id="GO:0004252">
    <property type="term" value="F:serine-type endopeptidase activity"/>
    <property type="evidence" value="ECO:0007669"/>
    <property type="project" value="InterPro"/>
</dbReference>
<dbReference type="Gene3D" id="2.60.40.2310">
    <property type="match status" value="1"/>
</dbReference>
<comment type="caution">
    <text evidence="9">Lacks conserved residue(s) required for the propagation of feature annotation.</text>
</comment>
<evidence type="ECO:0000256" key="9">
    <source>
        <dbReference type="PROSITE-ProRule" id="PRU01240"/>
    </source>
</evidence>
<feature type="signal peptide" evidence="11">
    <location>
        <begin position="1"/>
        <end position="30"/>
    </location>
</feature>
<dbReference type="SUPFAM" id="SSF57756">
    <property type="entry name" value="Retrovirus zinc finger-like domains"/>
    <property type="match status" value="1"/>
</dbReference>
<comment type="caution">
    <text evidence="13">The sequence shown here is derived from an EMBL/GenBank/DDBJ whole genome shotgun (WGS) entry which is preliminary data.</text>
</comment>
<dbReference type="PROSITE" id="PS00138">
    <property type="entry name" value="SUBTILASE_SER"/>
    <property type="match status" value="1"/>
</dbReference>
<sequence>MRNNNGIPLPCIFSVLSCFLLTVHVNMALAERSTHIVHMDKSLMPKSFTSHQHWYSSIVDSFKTDLHTSLDRNRSMPSLLYTYDNAFHGFSAVLSADELLNLEKSPAFVSAYKDKTVTVDTTHTTTFLSLNPSTGLLPASNYGEDIIVGVIDSGIWPESDSFRDDGETLRGRRQGYWPNLLRLIGRGLFVMASSSVSHFKVEQFDGKGNFTLWQRRVKDILVQQGLAKPLKGKDAKPVKMSDEDWEELESRCVSTIRLYIADNIINNVNNVDSATQLWEKMEKLHLGKGLQTKLNLKRDLYKLKMGEGASLMEHMNVFRGLVDQLAKVDVKIEEEDQALLLLTSLPDSYENIITTILYGKDTLKMEEVESTLLNHEKRRKADDSQISVFVAQDQNRWGRSTARGSSGHSRSKSRGRGKGKQCYKCKEWGHIRPDCPLWKEKDDKGSDCSMTGIAQASNDFGEFLTVSKGNYTCSQRDWILDTGSSHHLCSRREYFDTFQEVKGFVTWGDGTRRCVMGVGTVKIKMFDGAVRTLGDVVYVPRFRRNLVSLSQLDSKGCRVSSAGGAMKISRGCMVLMKGEKCGSMFRLIGKTQTSKVEGKRCARGCRYLKRVSFASIAETPVTSFQVLDDGERVNPAREGVKSRSLFRVNRHVAGIEEKQECFSNGSFHTSFIGGDKKDENMQENKAANKESESMQGKRRKGESMPALEKELERECERGGYIFPISATWRERGQKHKESKERAETFFVSNSGLRETLRGRRQGYWPNLVKSCCLTKNIPAKWKGRCEVGQEFNASLCNNKLIGARYFNKGVRAANPGVTLSMNSARDSEGHGTHTSSTAAGNFVNGASYFGYAKGTARGVAPRSRVAMYKVLWDEGRYASDVLAGMDQAIADGVDVISISLGFDDTPLYEDPVAIASFAAMEKNVVVSSSAGNEGTKGLGKLHNGIPWALTVAAGTIDRSFGGTLSLGNGLTVPGFTLFPENALINKLPLVYNKTLSACNDTELLYTGPSAILICDDISDIRGQISHIIAAEVLGAVFISNDPNIHELGYVGTPMVVVSPDDGPALFKYAKSADPIVSITFQQTFVGTKPAPAAAFYSSRGPSSSYPGILKPDIMAPGSLVLAAWPPNVAAAQIGENVMLPSDYNLISGTSMSCPHASGVAALLKGAHPEWSAAAIRSALVTTANPLDNTQNPIRDNGDNFNFASPLAMGAGQIDPNRALEPGLIYDATTQDYINLLCSTNFTRKQISAITRSHDYDCSKPSGDLNYPSFVALYGRHHPKKLRVQKFQRTATNVGDAAAKYKAVVTAPKGSTVTVSPEILKFANIYEKQNYTVTIKYEGDKKNRKVSFGELVWVEENGKYKVRSPIVVSPLV</sequence>
<dbReference type="Pfam" id="PF14223">
    <property type="entry name" value="Retrotran_gag_2"/>
    <property type="match status" value="1"/>
</dbReference>
<reference evidence="13 14" key="1">
    <citation type="journal article" date="2018" name="Nat. Genet.">
        <title>The Rosa genome provides new insights in the design of modern roses.</title>
        <authorList>
            <person name="Bendahmane M."/>
        </authorList>
    </citation>
    <scope>NUCLEOTIDE SEQUENCE [LARGE SCALE GENOMIC DNA]</scope>
    <source>
        <strain evidence="14">cv. Old Blush</strain>
    </source>
</reference>
<accession>A0A2P6R5A3</accession>
<dbReference type="InterPro" id="IPR041469">
    <property type="entry name" value="Subtilisin-like_FN3"/>
</dbReference>
<dbReference type="InterPro" id="IPR010259">
    <property type="entry name" value="S8pro/Inhibitor_I9"/>
</dbReference>
<proteinExistence type="inferred from homology"/>
<dbReference type="PROSITE" id="PS51892">
    <property type="entry name" value="SUBTILASE"/>
    <property type="match status" value="1"/>
</dbReference>
<evidence type="ECO:0000256" key="1">
    <source>
        <dbReference type="ARBA" id="ARBA00004613"/>
    </source>
</evidence>
<dbReference type="EMBL" id="PDCK01000041">
    <property type="protein sequence ID" value="PRQ41601.1"/>
    <property type="molecule type" value="Genomic_DNA"/>
</dbReference>
<comment type="similarity">
    <text evidence="2 9">Belongs to the peptidase S8 family.</text>
</comment>
<evidence type="ECO:0000256" key="3">
    <source>
        <dbReference type="ARBA" id="ARBA00022525"/>
    </source>
</evidence>
<dbReference type="InterPro" id="IPR045051">
    <property type="entry name" value="SBT"/>
</dbReference>
<keyword evidence="6 13" id="KW-0378">Hydrolase</keyword>
<keyword evidence="5 11" id="KW-0732">Signal</keyword>
<evidence type="ECO:0000256" key="8">
    <source>
        <dbReference type="PROSITE-ProRule" id="PRU00047"/>
    </source>
</evidence>
<dbReference type="InterPro" id="IPR001878">
    <property type="entry name" value="Znf_CCHC"/>
</dbReference>
<dbReference type="InterPro" id="IPR037045">
    <property type="entry name" value="S8pro/Inhibitor_I9_sf"/>
</dbReference>
<dbReference type="InterPro" id="IPR000209">
    <property type="entry name" value="Peptidase_S8/S53_dom"/>
</dbReference>
<dbReference type="GO" id="GO:0006508">
    <property type="term" value="P:proteolysis"/>
    <property type="evidence" value="ECO:0007669"/>
    <property type="project" value="UniProtKB-KW"/>
</dbReference>
<dbReference type="Pfam" id="PF00082">
    <property type="entry name" value="Peptidase_S8"/>
    <property type="match status" value="1"/>
</dbReference>
<evidence type="ECO:0000313" key="13">
    <source>
        <dbReference type="EMBL" id="PRQ41601.1"/>
    </source>
</evidence>
<dbReference type="PROSITE" id="PS50158">
    <property type="entry name" value="ZF_CCHC"/>
    <property type="match status" value="1"/>
</dbReference>
<dbReference type="SUPFAM" id="SSF52743">
    <property type="entry name" value="Subtilisin-like"/>
    <property type="match status" value="1"/>
</dbReference>
<evidence type="ECO:0000256" key="4">
    <source>
        <dbReference type="ARBA" id="ARBA00022670"/>
    </source>
</evidence>
<evidence type="ECO:0000313" key="14">
    <source>
        <dbReference type="Proteomes" id="UP000238479"/>
    </source>
</evidence>
<keyword evidence="8" id="KW-0479">Metal-binding</keyword>
<feature type="compositionally biased region" description="Basic residues" evidence="10">
    <location>
        <begin position="409"/>
        <end position="420"/>
    </location>
</feature>
<feature type="region of interest" description="Disordered" evidence="10">
    <location>
        <begin position="673"/>
        <end position="706"/>
    </location>
</feature>
<dbReference type="InterPro" id="IPR054722">
    <property type="entry name" value="PolX-like_BBD"/>
</dbReference>
<evidence type="ECO:0000259" key="12">
    <source>
        <dbReference type="PROSITE" id="PS50158"/>
    </source>
</evidence>